<reference evidence="3 4" key="1">
    <citation type="journal article" date="2012" name="J. Bacteriol.">
        <title>Genome Sequence of the Filamentous Bacterium Fibrisoma limi BUZ 3T.</title>
        <authorList>
            <person name="Filippini M."/>
            <person name="Qi W."/>
            <person name="Jaenicke S."/>
            <person name="Goesmann A."/>
            <person name="Smits T.H."/>
            <person name="Bagheri H.C."/>
        </authorList>
    </citation>
    <scope>NUCLEOTIDE SEQUENCE [LARGE SCALE GENOMIC DNA]</scope>
    <source>
        <strain evidence="4">BUZ 3T</strain>
    </source>
</reference>
<keyword evidence="4" id="KW-1185">Reference proteome</keyword>
<dbReference type="EMBL" id="CAIT01000008">
    <property type="protein sequence ID" value="CCH55063.1"/>
    <property type="molecule type" value="Genomic_DNA"/>
</dbReference>
<evidence type="ECO:0000256" key="1">
    <source>
        <dbReference type="ARBA" id="ARBA00006817"/>
    </source>
</evidence>
<organism evidence="3 4">
    <name type="scientific">Fibrisoma limi BUZ 3</name>
    <dbReference type="NCBI Taxonomy" id="1185876"/>
    <lineage>
        <taxon>Bacteria</taxon>
        <taxon>Pseudomonadati</taxon>
        <taxon>Bacteroidota</taxon>
        <taxon>Cytophagia</taxon>
        <taxon>Cytophagales</taxon>
        <taxon>Spirosomataceae</taxon>
        <taxon>Fibrisoma</taxon>
    </lineage>
</organism>
<dbReference type="Gene3D" id="3.30.530.20">
    <property type="match status" value="1"/>
</dbReference>
<sequence length="163" mass="17854">MSSNRKTQIVAQAGKQELFISRVFNAPPEVVFRAFSTPDLLEQFFAPAGTTVKFDVADFRSGGKYRYTQCDANGNALAAFSGVIHEVTSPERIIQTQEMEGLPQAGHVVLEAMHFERISDNQTKLTIHDVCMSVADRDAIIESGMASGLTAIFDQLDEVLNGI</sequence>
<protein>
    <submittedName>
        <fullName evidence="3">Activator of HSP90 ATPase 1 family protein</fullName>
    </submittedName>
</protein>
<accession>I2GMD6</accession>
<evidence type="ECO:0000313" key="4">
    <source>
        <dbReference type="Proteomes" id="UP000009309"/>
    </source>
</evidence>
<comment type="similarity">
    <text evidence="1">Belongs to the AHA1 family.</text>
</comment>
<comment type="caution">
    <text evidence="3">The sequence shown here is derived from an EMBL/GenBank/DDBJ whole genome shotgun (WGS) entry which is preliminary data.</text>
</comment>
<dbReference type="InterPro" id="IPR013538">
    <property type="entry name" value="ASHA1/2-like_C"/>
</dbReference>
<name>I2GMD6_9BACT</name>
<dbReference type="AlphaFoldDB" id="I2GMD6"/>
<dbReference type="SUPFAM" id="SSF55961">
    <property type="entry name" value="Bet v1-like"/>
    <property type="match status" value="1"/>
</dbReference>
<dbReference type="InterPro" id="IPR023393">
    <property type="entry name" value="START-like_dom_sf"/>
</dbReference>
<dbReference type="Proteomes" id="UP000009309">
    <property type="component" value="Unassembled WGS sequence"/>
</dbReference>
<evidence type="ECO:0000313" key="3">
    <source>
        <dbReference type="EMBL" id="CCH55063.1"/>
    </source>
</evidence>
<dbReference type="OrthoDB" id="118413at2"/>
<evidence type="ECO:0000259" key="2">
    <source>
        <dbReference type="Pfam" id="PF08327"/>
    </source>
</evidence>
<dbReference type="CDD" id="cd07826">
    <property type="entry name" value="SRPBCC_CalC_Aha1-like_9"/>
    <property type="match status" value="1"/>
</dbReference>
<dbReference type="Pfam" id="PF08327">
    <property type="entry name" value="AHSA1"/>
    <property type="match status" value="1"/>
</dbReference>
<proteinExistence type="inferred from homology"/>
<dbReference type="RefSeq" id="WP_009283635.1">
    <property type="nucleotide sequence ID" value="NZ_CAIT01000008.1"/>
</dbReference>
<dbReference type="eggNOG" id="COG3832">
    <property type="taxonomic scope" value="Bacteria"/>
</dbReference>
<gene>
    <name evidence="3" type="ORF">BN8_04297</name>
</gene>
<dbReference type="STRING" id="1185876.BN8_04297"/>
<feature type="domain" description="Activator of Hsp90 ATPase homologue 1/2-like C-terminal" evidence="2">
    <location>
        <begin position="25"/>
        <end position="160"/>
    </location>
</feature>